<dbReference type="GO" id="GO:0000502">
    <property type="term" value="C:proteasome complex"/>
    <property type="evidence" value="ECO:0007669"/>
    <property type="project" value="UniProtKB-KW"/>
</dbReference>
<protein>
    <recommendedName>
        <fullName evidence="4">PCI domain-containing protein</fullName>
    </recommendedName>
</protein>
<evidence type="ECO:0000313" key="5">
    <source>
        <dbReference type="EMBL" id="CAE0625831.1"/>
    </source>
</evidence>
<feature type="region of interest" description="Disordered" evidence="3">
    <location>
        <begin position="1"/>
        <end position="33"/>
    </location>
</feature>
<dbReference type="Pfam" id="PF18055">
    <property type="entry name" value="RPN6_N"/>
    <property type="match status" value="1"/>
</dbReference>
<proteinExistence type="inferred from homology"/>
<dbReference type="AlphaFoldDB" id="A0A6V1NU79"/>
<reference evidence="5" key="1">
    <citation type="submission" date="2021-01" db="EMBL/GenBank/DDBJ databases">
        <authorList>
            <person name="Corre E."/>
            <person name="Pelletier E."/>
            <person name="Niang G."/>
            <person name="Scheremetjew M."/>
            <person name="Finn R."/>
            <person name="Kale V."/>
            <person name="Holt S."/>
            <person name="Cochrane G."/>
            <person name="Meng A."/>
            <person name="Brown T."/>
            <person name="Cohen L."/>
        </authorList>
    </citation>
    <scope>NUCLEOTIDE SEQUENCE</scope>
    <source>
        <strain evidence="5">CCMP3107</strain>
    </source>
</reference>
<dbReference type="Pfam" id="PF18503">
    <property type="entry name" value="RPN6_C_helix"/>
    <property type="match status" value="1"/>
</dbReference>
<dbReference type="Gene3D" id="1.25.40.570">
    <property type="match status" value="1"/>
</dbReference>
<organism evidence="5">
    <name type="scientific">Heterosigma akashiwo</name>
    <name type="common">Chromophytic alga</name>
    <name type="synonym">Heterosigma carterae</name>
    <dbReference type="NCBI Taxonomy" id="2829"/>
    <lineage>
        <taxon>Eukaryota</taxon>
        <taxon>Sar</taxon>
        <taxon>Stramenopiles</taxon>
        <taxon>Ochrophyta</taxon>
        <taxon>Raphidophyceae</taxon>
        <taxon>Chattonellales</taxon>
        <taxon>Chattonellaceae</taxon>
        <taxon>Heterosigma</taxon>
    </lineage>
</organism>
<evidence type="ECO:0000256" key="3">
    <source>
        <dbReference type="SAM" id="MobiDB-lite"/>
    </source>
</evidence>
<dbReference type="PANTHER" id="PTHR10678">
    <property type="entry name" value="26S PROTEASOME NON-ATPASE REGULATORY SUBUNIT 11/COP9 SIGNALOSOME COMPLEX SUBUNIT 2"/>
    <property type="match status" value="1"/>
</dbReference>
<sequence>MEESKMEIDPVGGQPEVDLEEKKAEEELQSNLEEGDAFEAQGKNNEALQKFQANLASSYVYASTDKIKEESAYKTARCLAKLGRFNDVMELLKSFNDHFARIPKARAAKIVRTVIDAVSEVPDSLELQTTLCESVVAWCRAERRTFLRQRVEGKLAHLLHVQGAHSKAQALVDRLLRELKQLDDKQMLVETHLVEARVHHALRNLPKAKAALTASRTAGNAIYIAPLLQGEIDDMAGKLHCDEGDFKTAFSYFLEAYEAFDGAGDPRAPQALQYMMLAKVLQGAAGEVPALLAGKWGIKHSGVGLEAMARVAAAAQKRSLEDYGATMAAHGELLRKDTLTSHHLDALYNQLLEANLLKVVEPYSCVELARVAELIRLPLDRVERKLSQMILDGKFQGILDQGRGTLIARPPAEEDAALASALGVVANMGEVVDSLFKRAQALN</sequence>
<dbReference type="SUPFAM" id="SSF46785">
    <property type="entry name" value="Winged helix' DNA-binding domain"/>
    <property type="match status" value="1"/>
</dbReference>
<dbReference type="SMART" id="SM00088">
    <property type="entry name" value="PINT"/>
    <property type="match status" value="1"/>
</dbReference>
<gene>
    <name evidence="5" type="ORF">HAKA00212_LOCUS4502</name>
</gene>
<dbReference type="InterPro" id="IPR050871">
    <property type="entry name" value="26S_Proteasome/COP9_Components"/>
</dbReference>
<dbReference type="EMBL" id="HBIU01010547">
    <property type="protein sequence ID" value="CAE0625831.1"/>
    <property type="molecule type" value="Transcribed_RNA"/>
</dbReference>
<dbReference type="InterPro" id="IPR036390">
    <property type="entry name" value="WH_DNA-bd_sf"/>
</dbReference>
<evidence type="ECO:0000256" key="1">
    <source>
        <dbReference type="ARBA" id="ARBA00007454"/>
    </source>
</evidence>
<comment type="similarity">
    <text evidence="1">Belongs to the proteasome subunit S9 family.</text>
</comment>
<evidence type="ECO:0000256" key="2">
    <source>
        <dbReference type="ARBA" id="ARBA00022942"/>
    </source>
</evidence>
<dbReference type="InterPro" id="IPR000717">
    <property type="entry name" value="PCI_dom"/>
</dbReference>
<dbReference type="InterPro" id="IPR040773">
    <property type="entry name" value="Rpn6_N"/>
</dbReference>
<accession>A0A6V1NU79</accession>
<dbReference type="InterPro" id="IPR040780">
    <property type="entry name" value="Rpn6_C_helix"/>
</dbReference>
<dbReference type="PROSITE" id="PS50250">
    <property type="entry name" value="PCI"/>
    <property type="match status" value="1"/>
</dbReference>
<dbReference type="Pfam" id="PF01399">
    <property type="entry name" value="PCI"/>
    <property type="match status" value="1"/>
</dbReference>
<dbReference type="SMART" id="SM00753">
    <property type="entry name" value="PAM"/>
    <property type="match status" value="1"/>
</dbReference>
<feature type="domain" description="PCI" evidence="4">
    <location>
        <begin position="245"/>
        <end position="413"/>
    </location>
</feature>
<name>A0A6V1NU79_HETAK</name>
<keyword evidence="2" id="KW-0647">Proteasome</keyword>
<evidence type="ECO:0000259" key="4">
    <source>
        <dbReference type="PROSITE" id="PS50250"/>
    </source>
</evidence>